<dbReference type="PANTHER" id="PTHR42996">
    <property type="entry name" value="PHOSPHATE-BINDING PROTEIN PSTS"/>
    <property type="match status" value="1"/>
</dbReference>
<feature type="transmembrane region" description="Helical" evidence="3">
    <location>
        <begin position="487"/>
        <end position="509"/>
    </location>
</feature>
<dbReference type="SUPFAM" id="SSF53850">
    <property type="entry name" value="Periplasmic binding protein-like II"/>
    <property type="match status" value="1"/>
</dbReference>
<reference evidence="7" key="1">
    <citation type="journal article" date="2019" name="Int. J. Syst. Evol. Microbiol.">
        <title>The Global Catalogue of Microorganisms (GCM) 10K type strain sequencing project: providing services to taxonomists for standard genome sequencing and annotation.</title>
        <authorList>
            <consortium name="The Broad Institute Genomics Platform"/>
            <consortium name="The Broad Institute Genome Sequencing Center for Infectious Disease"/>
            <person name="Wu L."/>
            <person name="Ma J."/>
        </authorList>
    </citation>
    <scope>NUCLEOTIDE SEQUENCE [LARGE SCALE GENOMIC DNA]</scope>
    <source>
        <strain evidence="7">JCM 14545</strain>
    </source>
</reference>
<sequence length="515" mass="53647">MRRSAFTALVCAGLVLASQVLFAPAAAAVTSVFGFGSSYVGPAMDDWKGAAKTKGLPVDYTPTNSPDGIGRYGLRTADFGGTEAEVSSLEAAGVGGQPTRERGFQYVPDVAGATAVMYNVSDASGRHVDYLHLNAGTIGRIFSGDITRWSDPAITATNGGKPLPDQPIRLVVRSGNSGTTALFYDYIAHAAPGPYATFMQRSGMGKFLPDTRPINLEGAGIAGYNMQFLANSSQIAEFIGGQQWTIGYDEFAYAKLYGVQSVWVQNASGNWVQPYAENIAAALRGAHLRPDLSQELSGVYANGDPKTYPISAYSYVMAPCNPAPDRDTCRSGYTEQGKTETMSGFLDHIACQGQLNMAAIGFSPLPPNLSQEMMNSVSRLTGQPPKQLNAGNCANPTFHGGLGAGSSSPPDPFIALGGVDKLTKGGNGGESKKDTTGGPAASSSSQNAGVATASATGDNDEDLANGGSKDWRAAEPAAYDSGGFGGFGAWAALVLFVAIITPLVVRGIARRVSRR</sequence>
<keyword evidence="3" id="KW-0812">Transmembrane</keyword>
<dbReference type="InterPro" id="IPR050962">
    <property type="entry name" value="Phosphate-bind_PstS"/>
</dbReference>
<accession>A0ABP5CWE6</accession>
<feature type="chain" id="PRO_5045589689" evidence="4">
    <location>
        <begin position="28"/>
        <end position="515"/>
    </location>
</feature>
<dbReference type="Proteomes" id="UP001501116">
    <property type="component" value="Unassembled WGS sequence"/>
</dbReference>
<keyword evidence="3" id="KW-1133">Transmembrane helix</keyword>
<feature type="domain" description="PBP" evidence="5">
    <location>
        <begin position="25"/>
        <end position="322"/>
    </location>
</feature>
<feature type="region of interest" description="Disordered" evidence="2">
    <location>
        <begin position="400"/>
        <end position="469"/>
    </location>
</feature>
<feature type="region of interest" description="Disordered" evidence="2">
    <location>
        <begin position="376"/>
        <end position="395"/>
    </location>
</feature>
<evidence type="ECO:0000256" key="2">
    <source>
        <dbReference type="SAM" id="MobiDB-lite"/>
    </source>
</evidence>
<keyword evidence="7" id="KW-1185">Reference proteome</keyword>
<evidence type="ECO:0000259" key="5">
    <source>
        <dbReference type="Pfam" id="PF12849"/>
    </source>
</evidence>
<comment type="similarity">
    <text evidence="1">Belongs to the PstS family.</text>
</comment>
<proteinExistence type="inferred from homology"/>
<dbReference type="Pfam" id="PF12849">
    <property type="entry name" value="PBP_like_2"/>
    <property type="match status" value="1"/>
</dbReference>
<name>A0ABP5CWE6_9PSEU</name>
<dbReference type="EMBL" id="BAAANN010000018">
    <property type="protein sequence ID" value="GAA1968380.1"/>
    <property type="molecule type" value="Genomic_DNA"/>
</dbReference>
<dbReference type="InterPro" id="IPR024370">
    <property type="entry name" value="PBP_domain"/>
</dbReference>
<evidence type="ECO:0000313" key="7">
    <source>
        <dbReference type="Proteomes" id="UP001501116"/>
    </source>
</evidence>
<evidence type="ECO:0000313" key="6">
    <source>
        <dbReference type="EMBL" id="GAA1968380.1"/>
    </source>
</evidence>
<gene>
    <name evidence="6" type="ORF">GCM10009754_46710</name>
</gene>
<dbReference type="Gene3D" id="3.40.190.10">
    <property type="entry name" value="Periplasmic binding protein-like II"/>
    <property type="match status" value="2"/>
</dbReference>
<feature type="signal peptide" evidence="4">
    <location>
        <begin position="1"/>
        <end position="27"/>
    </location>
</feature>
<organism evidence="6 7">
    <name type="scientific">Amycolatopsis minnesotensis</name>
    <dbReference type="NCBI Taxonomy" id="337894"/>
    <lineage>
        <taxon>Bacteria</taxon>
        <taxon>Bacillati</taxon>
        <taxon>Actinomycetota</taxon>
        <taxon>Actinomycetes</taxon>
        <taxon>Pseudonocardiales</taxon>
        <taxon>Pseudonocardiaceae</taxon>
        <taxon>Amycolatopsis</taxon>
    </lineage>
</organism>
<keyword evidence="4" id="KW-0732">Signal</keyword>
<keyword evidence="3" id="KW-0472">Membrane</keyword>
<protein>
    <submittedName>
        <fullName evidence="6">Substrate-binding domain-containing protein</fullName>
    </submittedName>
</protein>
<dbReference type="RefSeq" id="WP_344422518.1">
    <property type="nucleotide sequence ID" value="NZ_BAAANN010000018.1"/>
</dbReference>
<evidence type="ECO:0000256" key="4">
    <source>
        <dbReference type="SAM" id="SignalP"/>
    </source>
</evidence>
<feature type="compositionally biased region" description="Polar residues" evidence="2">
    <location>
        <begin position="441"/>
        <end position="457"/>
    </location>
</feature>
<evidence type="ECO:0000256" key="3">
    <source>
        <dbReference type="SAM" id="Phobius"/>
    </source>
</evidence>
<dbReference type="PANTHER" id="PTHR42996:SF1">
    <property type="entry name" value="PHOSPHATE-BINDING PROTEIN PSTS"/>
    <property type="match status" value="1"/>
</dbReference>
<comment type="caution">
    <text evidence="6">The sequence shown here is derived from an EMBL/GenBank/DDBJ whole genome shotgun (WGS) entry which is preliminary data.</text>
</comment>
<evidence type="ECO:0000256" key="1">
    <source>
        <dbReference type="ARBA" id="ARBA00008725"/>
    </source>
</evidence>